<feature type="transmembrane region" description="Helical" evidence="2">
    <location>
        <begin position="247"/>
        <end position="269"/>
    </location>
</feature>
<keyword evidence="2" id="KW-0812">Transmembrane</keyword>
<keyword evidence="2" id="KW-1133">Transmembrane helix</keyword>
<name>A0ABW7JRG8_9NOCA</name>
<accession>A0ABW7JRG8</accession>
<sequence length="347" mass="36881">MTTTAAPTTAETTTAAPQQVRPTRSMRRLVDEVRTWHRPLLAMVVAMVALVVVSAIGMVVDDRMLLGESVWFKPLKFGFAFALYGTTLAWLLTLPHKGNRWTRWMGTLFAVTGFVDVGFIAVQAARGTFSHFNSADDPVNAIGQIVFTSGVPGLFLANLVIAGILAWQKVADLPLTRAIHAGLALAVAGMALAYGMGANGIQTHDNAAGQPVELQAGHTVGAPDGGPGMPITHWSTTDGDLRVPHFVGLHGIQFMLVFAVLLGALAARVTWLRSERTRAQLVGVVALGYAAMLSTLTWQAFREQPLIHPDGRTLTAFAVITVVTAAGTAAVYLVAHRRISAAAPPHA</sequence>
<feature type="transmembrane region" description="Helical" evidence="2">
    <location>
        <begin position="104"/>
        <end position="125"/>
    </location>
</feature>
<feature type="compositionally biased region" description="Low complexity" evidence="1">
    <location>
        <begin position="1"/>
        <end position="17"/>
    </location>
</feature>
<evidence type="ECO:0000313" key="4">
    <source>
        <dbReference type="Proteomes" id="UP001609175"/>
    </source>
</evidence>
<organism evidence="3 4">
    <name type="scientific">Antrihabitans spumae</name>
    <dbReference type="NCBI Taxonomy" id="3373370"/>
    <lineage>
        <taxon>Bacteria</taxon>
        <taxon>Bacillati</taxon>
        <taxon>Actinomycetota</taxon>
        <taxon>Actinomycetes</taxon>
        <taxon>Mycobacteriales</taxon>
        <taxon>Nocardiaceae</taxon>
        <taxon>Antrihabitans</taxon>
    </lineage>
</organism>
<feature type="region of interest" description="Disordered" evidence="1">
    <location>
        <begin position="1"/>
        <end position="21"/>
    </location>
</feature>
<proteinExistence type="predicted"/>
<gene>
    <name evidence="3" type="ORF">ACHIPZ_19750</name>
</gene>
<dbReference type="Proteomes" id="UP001609175">
    <property type="component" value="Unassembled WGS sequence"/>
</dbReference>
<evidence type="ECO:0000256" key="1">
    <source>
        <dbReference type="SAM" id="MobiDB-lite"/>
    </source>
</evidence>
<protein>
    <submittedName>
        <fullName evidence="3">Uncharacterized protein</fullName>
    </submittedName>
</protein>
<feature type="transmembrane region" description="Helical" evidence="2">
    <location>
        <begin position="75"/>
        <end position="92"/>
    </location>
</feature>
<feature type="transmembrane region" description="Helical" evidence="2">
    <location>
        <begin position="281"/>
        <end position="301"/>
    </location>
</feature>
<evidence type="ECO:0000256" key="2">
    <source>
        <dbReference type="SAM" id="Phobius"/>
    </source>
</evidence>
<evidence type="ECO:0000313" key="3">
    <source>
        <dbReference type="EMBL" id="MFH5210423.1"/>
    </source>
</evidence>
<feature type="transmembrane region" description="Helical" evidence="2">
    <location>
        <begin position="40"/>
        <end position="60"/>
    </location>
</feature>
<feature type="transmembrane region" description="Helical" evidence="2">
    <location>
        <begin position="313"/>
        <end position="335"/>
    </location>
</feature>
<feature type="transmembrane region" description="Helical" evidence="2">
    <location>
        <begin position="145"/>
        <end position="166"/>
    </location>
</feature>
<feature type="transmembrane region" description="Helical" evidence="2">
    <location>
        <begin position="178"/>
        <end position="196"/>
    </location>
</feature>
<dbReference type="EMBL" id="JBIMSO010000060">
    <property type="protein sequence ID" value="MFH5210423.1"/>
    <property type="molecule type" value="Genomic_DNA"/>
</dbReference>
<reference evidence="3 4" key="1">
    <citation type="submission" date="2024-10" db="EMBL/GenBank/DDBJ databases">
        <authorList>
            <person name="Riesco R."/>
        </authorList>
    </citation>
    <scope>NUCLEOTIDE SEQUENCE [LARGE SCALE GENOMIC DNA]</scope>
    <source>
        <strain evidence="3 4">NCIMB 15449</strain>
    </source>
</reference>
<keyword evidence="2" id="KW-0472">Membrane</keyword>
<comment type="caution">
    <text evidence="3">The sequence shown here is derived from an EMBL/GenBank/DDBJ whole genome shotgun (WGS) entry which is preliminary data.</text>
</comment>
<dbReference type="RefSeq" id="WP_395116125.1">
    <property type="nucleotide sequence ID" value="NZ_JBIMSO010000060.1"/>
</dbReference>